<dbReference type="InterPro" id="IPR049453">
    <property type="entry name" value="Memb_transporter_dom"/>
</dbReference>
<keyword evidence="3 7" id="KW-0812">Transmembrane</keyword>
<keyword evidence="2" id="KW-1003">Cell membrane</keyword>
<gene>
    <name evidence="9" type="ORF">GRAN_0837</name>
</gene>
<reference evidence="10" key="2">
    <citation type="submission" date="2019-02" db="EMBL/GenBank/DDBJ databases">
        <title>Granulicella sibirica sp. nov., a psychrotolerant acidobacterium isolated from an organic soil layer in forested tundra, West Siberia.</title>
        <authorList>
            <person name="Oshkin I.Y."/>
            <person name="Kulichevskaya I.S."/>
            <person name="Rijpstra W.I.C."/>
            <person name="Sinninghe Damste J.S."/>
            <person name="Rakitin A.L."/>
            <person name="Ravin N.V."/>
            <person name="Dedysh S.N."/>
        </authorList>
    </citation>
    <scope>NUCLEOTIDE SEQUENCE [LARGE SCALE GENOMIC DNA]</scope>
    <source>
        <strain evidence="10">AF10</strain>
    </source>
</reference>
<dbReference type="PANTHER" id="PTHR30509:SF9">
    <property type="entry name" value="MULTIDRUG RESISTANCE PROTEIN MDTO"/>
    <property type="match status" value="1"/>
</dbReference>
<evidence type="ECO:0000256" key="3">
    <source>
        <dbReference type="ARBA" id="ARBA00022692"/>
    </source>
</evidence>
<evidence type="ECO:0000313" key="9">
    <source>
        <dbReference type="EMBL" id="RXH57527.1"/>
    </source>
</evidence>
<evidence type="ECO:0000313" key="10">
    <source>
        <dbReference type="Proteomes" id="UP000289437"/>
    </source>
</evidence>
<dbReference type="OrthoDB" id="5479971at2"/>
<feature type="transmembrane region" description="Helical" evidence="7">
    <location>
        <begin position="20"/>
        <end position="37"/>
    </location>
</feature>
<proteinExistence type="inferred from homology"/>
<evidence type="ECO:0000256" key="7">
    <source>
        <dbReference type="SAM" id="Phobius"/>
    </source>
</evidence>
<dbReference type="Pfam" id="PF13515">
    <property type="entry name" value="FUSC_2"/>
    <property type="match status" value="1"/>
</dbReference>
<feature type="transmembrane region" description="Helical" evidence="7">
    <location>
        <begin position="67"/>
        <end position="87"/>
    </location>
</feature>
<comment type="caution">
    <text evidence="9">The sequence shown here is derived from an EMBL/GenBank/DDBJ whole genome shotgun (WGS) entry which is preliminary data.</text>
</comment>
<evidence type="ECO:0000256" key="5">
    <source>
        <dbReference type="ARBA" id="ARBA00023136"/>
    </source>
</evidence>
<dbReference type="RefSeq" id="WP_128911686.1">
    <property type="nucleotide sequence ID" value="NZ_RDSM01000001.1"/>
</dbReference>
<name>A0A4Q0T2S8_9BACT</name>
<organism evidence="9 10">
    <name type="scientific">Granulicella sibirica</name>
    <dbReference type="NCBI Taxonomy" id="2479048"/>
    <lineage>
        <taxon>Bacteria</taxon>
        <taxon>Pseudomonadati</taxon>
        <taxon>Acidobacteriota</taxon>
        <taxon>Terriglobia</taxon>
        <taxon>Terriglobales</taxon>
        <taxon>Acidobacteriaceae</taxon>
        <taxon>Granulicella</taxon>
    </lineage>
</organism>
<evidence type="ECO:0000256" key="2">
    <source>
        <dbReference type="ARBA" id="ARBA00022475"/>
    </source>
</evidence>
<keyword evidence="4 7" id="KW-1133">Transmembrane helix</keyword>
<dbReference type="EMBL" id="RDSM01000001">
    <property type="protein sequence ID" value="RXH57527.1"/>
    <property type="molecule type" value="Genomic_DNA"/>
</dbReference>
<keyword evidence="5 7" id="KW-0472">Membrane</keyword>
<feature type="domain" description="Integral membrane bound transporter" evidence="8">
    <location>
        <begin position="418"/>
        <end position="537"/>
    </location>
</feature>
<dbReference type="PANTHER" id="PTHR30509">
    <property type="entry name" value="P-HYDROXYBENZOIC ACID EFFLUX PUMP SUBUNIT-RELATED"/>
    <property type="match status" value="1"/>
</dbReference>
<keyword evidence="10" id="KW-1185">Reference proteome</keyword>
<feature type="transmembrane region" description="Helical" evidence="7">
    <location>
        <begin position="477"/>
        <end position="510"/>
    </location>
</feature>
<protein>
    <submittedName>
        <fullName evidence="9">Putative efflux (PET) family inner membrane protein YccS</fullName>
    </submittedName>
</protein>
<accession>A0A4Q0T2S8</accession>
<feature type="transmembrane region" description="Helical" evidence="7">
    <location>
        <begin position="522"/>
        <end position="543"/>
    </location>
</feature>
<evidence type="ECO:0000256" key="4">
    <source>
        <dbReference type="ARBA" id="ARBA00022989"/>
    </source>
</evidence>
<evidence type="ECO:0000256" key="6">
    <source>
        <dbReference type="ARBA" id="ARBA00043993"/>
    </source>
</evidence>
<reference evidence="9 10" key="1">
    <citation type="submission" date="2018-11" db="EMBL/GenBank/DDBJ databases">
        <authorList>
            <person name="Mardanov A.V."/>
            <person name="Ravin N.V."/>
            <person name="Dedysh S.N."/>
        </authorList>
    </citation>
    <scope>NUCLEOTIDE SEQUENCE [LARGE SCALE GENOMIC DNA]</scope>
    <source>
        <strain evidence="9 10">AF10</strain>
    </source>
</reference>
<comment type="similarity">
    <text evidence="6">Belongs to the YccS/YhfK family.</text>
</comment>
<evidence type="ECO:0000259" key="8">
    <source>
        <dbReference type="Pfam" id="PF13515"/>
    </source>
</evidence>
<dbReference type="Proteomes" id="UP000289437">
    <property type="component" value="Unassembled WGS sequence"/>
</dbReference>
<sequence length="743" mass="80327">MTLSATVRELAARLQWRRGARAAIAVAAAMLLCLAFHKPMGWAALGAFEAILVDNGGPYRSRLNTMLTLLTAGALAGVLGSFVGSLMPRGASLQHTLIAALATAAICFAFTFARVLTQPLASTSVIILVIYFAGFGSGDRTAAQAFSNAAYFIAGGIGAAAISLILWPLDPFRPARRSVAITYDFLAETTSRIAAPDAPRSLDSLSSHDWKRRIRVVMEDARIAIGQTAARAPARTHRARNLTVLLETADMLFAHAIRLSELADLAESNADPDSLGLHEIAQWLGRAEHSIAAALHVQPLDLGASFAPEGSHTVEFLRRRPVPIASGNDLAGHLAAEERDARQELEIAFEAIRSIWSGTDARSSRGLRAPTELIVRPETRRTNPFPGLFDNLLADWSLRSTMMRHALRMAAVGAVDVLLMHVLHVNHGFWLAMTSIIVLQPNGSGTMRRGLQRVAGTIAGGIFAALLTAVIHNQAGIIFVITVGAGLTLASFAVDYGVYCFFLTPTFVLLSLPQLRDWRYAGVRVVTTLVGAVIAVVAMRLLWPEREDRELTRLLQAGAHADAAYIRAMLRFWSAAESVETPSPRRIGRDYTRVDIERRILAPARRACGLASNAAEETLDRLLLEPSFSRKTSPGTEHALAFTTYLRRLTQTVTALAALGRPARPGPGKPTPAARMEVLANRLEVLPSRAPSMPSAPSLTLIRPMDALDVAELQMQRIERQVTVLERAAEAMAVAGAIERRAN</sequence>
<dbReference type="GO" id="GO:0005886">
    <property type="term" value="C:plasma membrane"/>
    <property type="evidence" value="ECO:0007669"/>
    <property type="project" value="UniProtKB-SubCell"/>
</dbReference>
<feature type="transmembrane region" description="Helical" evidence="7">
    <location>
        <begin position="120"/>
        <end position="137"/>
    </location>
</feature>
<comment type="subcellular location">
    <subcellularLocation>
        <location evidence="1">Cell membrane</location>
        <topology evidence="1">Multi-pass membrane protein</topology>
    </subcellularLocation>
</comment>
<feature type="transmembrane region" description="Helical" evidence="7">
    <location>
        <begin position="93"/>
        <end position="113"/>
    </location>
</feature>
<dbReference type="AlphaFoldDB" id="A0A4Q0T2S8"/>
<feature type="transmembrane region" description="Helical" evidence="7">
    <location>
        <begin position="454"/>
        <end position="471"/>
    </location>
</feature>
<feature type="transmembrane region" description="Helical" evidence="7">
    <location>
        <begin position="149"/>
        <end position="169"/>
    </location>
</feature>
<evidence type="ECO:0000256" key="1">
    <source>
        <dbReference type="ARBA" id="ARBA00004651"/>
    </source>
</evidence>